<dbReference type="AlphaFoldDB" id="A0A813MYZ7"/>
<keyword evidence="1 2" id="KW-0732">Signal</keyword>
<name>A0A813MYZ7_ADIRI</name>
<dbReference type="PROSITE" id="PS51164">
    <property type="entry name" value="CBM1_2"/>
    <property type="match status" value="2"/>
</dbReference>
<organism evidence="4 5">
    <name type="scientific">Adineta ricciae</name>
    <name type="common">Rotifer</name>
    <dbReference type="NCBI Taxonomy" id="249248"/>
    <lineage>
        <taxon>Eukaryota</taxon>
        <taxon>Metazoa</taxon>
        <taxon>Spiralia</taxon>
        <taxon>Gnathifera</taxon>
        <taxon>Rotifera</taxon>
        <taxon>Eurotatoria</taxon>
        <taxon>Bdelloidea</taxon>
        <taxon>Adinetida</taxon>
        <taxon>Adinetidae</taxon>
        <taxon>Adineta</taxon>
    </lineage>
</organism>
<reference evidence="4" key="1">
    <citation type="submission" date="2021-02" db="EMBL/GenBank/DDBJ databases">
        <authorList>
            <person name="Nowell W R."/>
        </authorList>
    </citation>
    <scope>NUCLEOTIDE SEQUENCE</scope>
</reference>
<evidence type="ECO:0000256" key="1">
    <source>
        <dbReference type="ARBA" id="ARBA00022729"/>
    </source>
</evidence>
<accession>A0A813MYZ7</accession>
<gene>
    <name evidence="4" type="ORF">EDS130_LOCUS1093</name>
</gene>
<dbReference type="EMBL" id="CAJNOJ010000002">
    <property type="protein sequence ID" value="CAF0730765.1"/>
    <property type="molecule type" value="Genomic_DNA"/>
</dbReference>
<sequence length="212" mass="22921">MFKSIAVLFSLCIGLIIAQQNLFDDRYGSRIPQQLPFFAAAGGGFNLNPPVNPVTVNNNNKNTNNNDGLVDEFGQCGGLDWEGPKTCRANLACFKRSKYYSQCLSNEAAATATRPAPPVIPPGGKCHGGNVRGPLACAIGTACFIQAENVHGECKTHCPQGWACERQTLPEWAPCGGEGYVGLTKCKEGLHCIAHSKWYHECRSECPDGWKC</sequence>
<feature type="domain" description="CBM1" evidence="3">
    <location>
        <begin position="167"/>
        <end position="203"/>
    </location>
</feature>
<proteinExistence type="predicted"/>
<feature type="signal peptide" evidence="2">
    <location>
        <begin position="1"/>
        <end position="18"/>
    </location>
</feature>
<dbReference type="InterPro" id="IPR000254">
    <property type="entry name" value="CBD"/>
</dbReference>
<evidence type="ECO:0000313" key="4">
    <source>
        <dbReference type="EMBL" id="CAF0730765.1"/>
    </source>
</evidence>
<dbReference type="InterPro" id="IPR035971">
    <property type="entry name" value="CBD_sf"/>
</dbReference>
<dbReference type="Pfam" id="PF00734">
    <property type="entry name" value="CBM_1"/>
    <property type="match status" value="2"/>
</dbReference>
<protein>
    <recommendedName>
        <fullName evidence="3">CBM1 domain-containing protein</fullName>
    </recommendedName>
</protein>
<dbReference type="PROSITE" id="PS00562">
    <property type="entry name" value="CBM1_1"/>
    <property type="match status" value="1"/>
</dbReference>
<evidence type="ECO:0000256" key="2">
    <source>
        <dbReference type="SAM" id="SignalP"/>
    </source>
</evidence>
<dbReference type="SUPFAM" id="SSF57180">
    <property type="entry name" value="Cellulose-binding domain"/>
    <property type="match status" value="2"/>
</dbReference>
<feature type="chain" id="PRO_5032481771" description="CBM1 domain-containing protein" evidence="2">
    <location>
        <begin position="19"/>
        <end position="212"/>
    </location>
</feature>
<comment type="caution">
    <text evidence="4">The sequence shown here is derived from an EMBL/GenBank/DDBJ whole genome shotgun (WGS) entry which is preliminary data.</text>
</comment>
<evidence type="ECO:0000313" key="5">
    <source>
        <dbReference type="Proteomes" id="UP000663852"/>
    </source>
</evidence>
<feature type="domain" description="CBM1" evidence="3">
    <location>
        <begin position="68"/>
        <end position="104"/>
    </location>
</feature>
<dbReference type="SMART" id="SM00236">
    <property type="entry name" value="fCBD"/>
    <property type="match status" value="2"/>
</dbReference>
<dbReference type="GO" id="GO:0030248">
    <property type="term" value="F:cellulose binding"/>
    <property type="evidence" value="ECO:0007669"/>
    <property type="project" value="InterPro"/>
</dbReference>
<dbReference type="GO" id="GO:0005975">
    <property type="term" value="P:carbohydrate metabolic process"/>
    <property type="evidence" value="ECO:0007669"/>
    <property type="project" value="InterPro"/>
</dbReference>
<dbReference type="OrthoDB" id="2119228at2759"/>
<dbReference type="GO" id="GO:0005576">
    <property type="term" value="C:extracellular region"/>
    <property type="evidence" value="ECO:0007669"/>
    <property type="project" value="InterPro"/>
</dbReference>
<dbReference type="Proteomes" id="UP000663852">
    <property type="component" value="Unassembled WGS sequence"/>
</dbReference>
<evidence type="ECO:0000259" key="3">
    <source>
        <dbReference type="PROSITE" id="PS51164"/>
    </source>
</evidence>